<dbReference type="PANTHER" id="PTHR47843">
    <property type="entry name" value="BTB DOMAIN-CONTAINING PROTEIN-RELATED"/>
    <property type="match status" value="1"/>
</dbReference>
<dbReference type="Pfam" id="PF00651">
    <property type="entry name" value="BTB"/>
    <property type="match status" value="1"/>
</dbReference>
<accession>A0A4U0UCD1</accession>
<dbReference type="Proteomes" id="UP000308549">
    <property type="component" value="Unassembled WGS sequence"/>
</dbReference>
<comment type="caution">
    <text evidence="3">The sequence shown here is derived from an EMBL/GenBank/DDBJ whole genome shotgun (WGS) entry which is preliminary data.</text>
</comment>
<dbReference type="InterPro" id="IPR011333">
    <property type="entry name" value="SKP1/BTB/POZ_sf"/>
</dbReference>
<dbReference type="PANTHER" id="PTHR47843:SF7">
    <property type="entry name" value="BTB DOMAIN-CONTAINING PROTEIN"/>
    <property type="match status" value="1"/>
</dbReference>
<proteinExistence type="predicted"/>
<reference evidence="3 4" key="1">
    <citation type="submission" date="2017-03" db="EMBL/GenBank/DDBJ databases">
        <title>Genomes of endolithic fungi from Antarctica.</title>
        <authorList>
            <person name="Coleine C."/>
            <person name="Masonjones S."/>
            <person name="Stajich J.E."/>
        </authorList>
    </citation>
    <scope>NUCLEOTIDE SEQUENCE [LARGE SCALE GENOMIC DNA]</scope>
    <source>
        <strain evidence="3 4">CCFEE 6315</strain>
    </source>
</reference>
<evidence type="ECO:0000256" key="1">
    <source>
        <dbReference type="SAM" id="MobiDB-lite"/>
    </source>
</evidence>
<sequence>MFTSSRSKSYRDSFSGRIGKERSKKQKSFRDYPPSTTKKIFAQQQYPAQASPTSKDQPSSSPTSPNLHSAIVTISVGPSQRLFAAHEDILSKSPYFAQACRSQFFEASGKRVELPDEEPEVFSAVLEYLYKGDYTPKLLFDKKRTSWYLDDCDVTGQCESTVYSSRLGVAVLKDTVIYCSANTYALSELQRLALKKQGLQSGVQCSTILSSARYAYAHTPSSDSKLRAHYLALIIRSRSTFKRSGTMQMEMEHGGTPLFFDLFVAMVNHLDDVTSAHSPRSAR</sequence>
<feature type="region of interest" description="Disordered" evidence="1">
    <location>
        <begin position="1"/>
        <end position="67"/>
    </location>
</feature>
<name>A0A4U0UCD1_9PEZI</name>
<gene>
    <name evidence="3" type="ORF">B0A50_00676</name>
</gene>
<evidence type="ECO:0000313" key="4">
    <source>
        <dbReference type="Proteomes" id="UP000308549"/>
    </source>
</evidence>
<dbReference type="InterPro" id="IPR000210">
    <property type="entry name" value="BTB/POZ_dom"/>
</dbReference>
<dbReference type="AlphaFoldDB" id="A0A4U0UCD1"/>
<keyword evidence="4" id="KW-1185">Reference proteome</keyword>
<dbReference type="PROSITE" id="PS50097">
    <property type="entry name" value="BTB"/>
    <property type="match status" value="1"/>
</dbReference>
<protein>
    <recommendedName>
        <fullName evidence="2">BTB domain-containing protein</fullName>
    </recommendedName>
</protein>
<feature type="compositionally biased region" description="Low complexity" evidence="1">
    <location>
        <begin position="1"/>
        <end position="15"/>
    </location>
</feature>
<dbReference type="Gene3D" id="3.30.710.10">
    <property type="entry name" value="Potassium Channel Kv1.1, Chain A"/>
    <property type="match status" value="1"/>
</dbReference>
<feature type="compositionally biased region" description="Polar residues" evidence="1">
    <location>
        <begin position="34"/>
        <end position="67"/>
    </location>
</feature>
<feature type="domain" description="BTB" evidence="2">
    <location>
        <begin position="70"/>
        <end position="138"/>
    </location>
</feature>
<organism evidence="3 4">
    <name type="scientific">Salinomyces thailandicus</name>
    <dbReference type="NCBI Taxonomy" id="706561"/>
    <lineage>
        <taxon>Eukaryota</taxon>
        <taxon>Fungi</taxon>
        <taxon>Dikarya</taxon>
        <taxon>Ascomycota</taxon>
        <taxon>Pezizomycotina</taxon>
        <taxon>Dothideomycetes</taxon>
        <taxon>Dothideomycetidae</taxon>
        <taxon>Mycosphaerellales</taxon>
        <taxon>Teratosphaeriaceae</taxon>
        <taxon>Salinomyces</taxon>
    </lineage>
</organism>
<dbReference type="EMBL" id="NAJL01000003">
    <property type="protein sequence ID" value="TKA33123.1"/>
    <property type="molecule type" value="Genomic_DNA"/>
</dbReference>
<evidence type="ECO:0000313" key="3">
    <source>
        <dbReference type="EMBL" id="TKA33123.1"/>
    </source>
</evidence>
<dbReference type="OrthoDB" id="45365at2759"/>
<evidence type="ECO:0000259" key="2">
    <source>
        <dbReference type="PROSITE" id="PS50097"/>
    </source>
</evidence>
<dbReference type="SUPFAM" id="SSF54695">
    <property type="entry name" value="POZ domain"/>
    <property type="match status" value="1"/>
</dbReference>
<dbReference type="CDD" id="cd18186">
    <property type="entry name" value="BTB_POZ_ZBTB_KLHL-like"/>
    <property type="match status" value="1"/>
</dbReference>